<organism evidence="3 4">
    <name type="scientific">Lentinula raphanica</name>
    <dbReference type="NCBI Taxonomy" id="153919"/>
    <lineage>
        <taxon>Eukaryota</taxon>
        <taxon>Fungi</taxon>
        <taxon>Dikarya</taxon>
        <taxon>Basidiomycota</taxon>
        <taxon>Agaricomycotina</taxon>
        <taxon>Agaricomycetes</taxon>
        <taxon>Agaricomycetidae</taxon>
        <taxon>Agaricales</taxon>
        <taxon>Marasmiineae</taxon>
        <taxon>Omphalotaceae</taxon>
        <taxon>Lentinula</taxon>
    </lineage>
</organism>
<evidence type="ECO:0000313" key="4">
    <source>
        <dbReference type="Proteomes" id="UP001163846"/>
    </source>
</evidence>
<keyword evidence="4" id="KW-1185">Reference proteome</keyword>
<feature type="region of interest" description="Disordered" evidence="1">
    <location>
        <begin position="146"/>
        <end position="187"/>
    </location>
</feature>
<dbReference type="InterPro" id="IPR046985">
    <property type="entry name" value="IP5"/>
</dbReference>
<feature type="region of interest" description="Disordered" evidence="1">
    <location>
        <begin position="423"/>
        <end position="532"/>
    </location>
</feature>
<dbReference type="SUPFAM" id="SSF56219">
    <property type="entry name" value="DNase I-like"/>
    <property type="match status" value="1"/>
</dbReference>
<feature type="compositionally biased region" description="Polar residues" evidence="1">
    <location>
        <begin position="516"/>
        <end position="528"/>
    </location>
</feature>
<feature type="compositionally biased region" description="Polar residues" evidence="1">
    <location>
        <begin position="176"/>
        <end position="187"/>
    </location>
</feature>
<comment type="caution">
    <text evidence="3">The sequence shown here is derived from an EMBL/GenBank/DDBJ whole genome shotgun (WGS) entry which is preliminary data.</text>
</comment>
<feature type="compositionally biased region" description="Polar residues" evidence="1">
    <location>
        <begin position="205"/>
        <end position="216"/>
    </location>
</feature>
<evidence type="ECO:0000313" key="3">
    <source>
        <dbReference type="EMBL" id="KAJ3844734.1"/>
    </source>
</evidence>
<evidence type="ECO:0000259" key="2">
    <source>
        <dbReference type="SMART" id="SM00128"/>
    </source>
</evidence>
<gene>
    <name evidence="3" type="ORF">F5878DRAFT_49336</name>
</gene>
<reference evidence="3" key="1">
    <citation type="submission" date="2022-08" db="EMBL/GenBank/DDBJ databases">
        <authorList>
            <consortium name="DOE Joint Genome Institute"/>
            <person name="Min B."/>
            <person name="Riley R."/>
            <person name="Sierra-Patev S."/>
            <person name="Naranjo-Ortiz M."/>
            <person name="Looney B."/>
            <person name="Konkel Z."/>
            <person name="Slot J.C."/>
            <person name="Sakamoto Y."/>
            <person name="Steenwyk J.L."/>
            <person name="Rokas A."/>
            <person name="Carro J."/>
            <person name="Camarero S."/>
            <person name="Ferreira P."/>
            <person name="Molpeceres G."/>
            <person name="Ruiz-Duenas F.J."/>
            <person name="Serrano A."/>
            <person name="Henrissat B."/>
            <person name="Drula E."/>
            <person name="Hughes K.W."/>
            <person name="Mata J.L."/>
            <person name="Ishikawa N.K."/>
            <person name="Vargas-Isla R."/>
            <person name="Ushijima S."/>
            <person name="Smith C.A."/>
            <person name="Ahrendt S."/>
            <person name="Andreopoulos W."/>
            <person name="He G."/>
            <person name="Labutti K."/>
            <person name="Lipzen A."/>
            <person name="Ng V."/>
            <person name="Sandor L."/>
            <person name="Barry K."/>
            <person name="Martinez A.T."/>
            <person name="Xiao Y."/>
            <person name="Gibbons J.G."/>
            <person name="Terashima K."/>
            <person name="Hibbett D.S."/>
            <person name="Grigoriev I.V."/>
        </authorList>
    </citation>
    <scope>NUCLEOTIDE SEQUENCE</scope>
    <source>
        <strain evidence="3">TFB9207</strain>
    </source>
</reference>
<dbReference type="InterPro" id="IPR036691">
    <property type="entry name" value="Endo/exonu/phosph_ase_sf"/>
</dbReference>
<dbReference type="InterPro" id="IPR000300">
    <property type="entry name" value="IPPc"/>
</dbReference>
<dbReference type="EMBL" id="MU805947">
    <property type="protein sequence ID" value="KAJ3844734.1"/>
    <property type="molecule type" value="Genomic_DNA"/>
</dbReference>
<feature type="region of interest" description="Disordered" evidence="1">
    <location>
        <begin position="203"/>
        <end position="229"/>
    </location>
</feature>
<dbReference type="PANTHER" id="PTHR11200">
    <property type="entry name" value="INOSITOL 5-PHOSPHATASE"/>
    <property type="match status" value="1"/>
</dbReference>
<feature type="region of interest" description="Disordered" evidence="1">
    <location>
        <begin position="1"/>
        <end position="60"/>
    </location>
</feature>
<name>A0AA38PKQ6_9AGAR</name>
<feature type="compositionally biased region" description="Acidic residues" evidence="1">
    <location>
        <begin position="460"/>
        <end position="490"/>
    </location>
</feature>
<dbReference type="Pfam" id="PF22669">
    <property type="entry name" value="Exo_endo_phos2"/>
    <property type="match status" value="2"/>
</dbReference>
<feature type="compositionally biased region" description="Polar residues" evidence="1">
    <location>
        <begin position="32"/>
        <end position="60"/>
    </location>
</feature>
<feature type="region of interest" description="Disordered" evidence="1">
    <location>
        <begin position="761"/>
        <end position="831"/>
    </location>
</feature>
<feature type="compositionally biased region" description="Basic and acidic residues" evidence="1">
    <location>
        <begin position="146"/>
        <end position="157"/>
    </location>
</feature>
<dbReference type="Proteomes" id="UP001163846">
    <property type="component" value="Unassembled WGS sequence"/>
</dbReference>
<proteinExistence type="predicted"/>
<dbReference type="GO" id="GO:0004439">
    <property type="term" value="F:phosphatidylinositol-4,5-bisphosphate 5-phosphatase activity"/>
    <property type="evidence" value="ECO:0007669"/>
    <property type="project" value="TreeGrafter"/>
</dbReference>
<feature type="compositionally biased region" description="Basic and acidic residues" evidence="1">
    <location>
        <begin position="440"/>
        <end position="459"/>
    </location>
</feature>
<sequence length="906" mass="100030">MSDNVDKLRKPQLTVRTREPHQSVISRLQGLFPSSPNPLSGIPSSVNDDTALRPSQPSTSTPKFLKVRILTWNMHNSVPKGDLEELFGQVPSYTLPTASTSSSTPPFPQFKADPDHPYHLILVAGQECPSTSGIPMGLGAGFKLKEDRDKDKDEKARSSKQNHGQESIKSKKSNSTDEYTQEVSSNNSGWTSVVEDWLCHGGSMTRPTSPTTSDISNPRPLSPRTAIKEPTTKKGPYQLICKERLLGIYLALYIHRDLKPFVESTSKAFVPAGLLGGRWGNKGGVGISAKIDGSTFLFLNCHLAAQVEKANLQDRLNNFNKIKTELSVNDFLSSDDPRVMAEDLTDKFDYTFVFGDLNFRLDISRLHADWLISRQDYAQALAFDQLKNLMEHGRAFVGFNEGVIMFPPTFKYDVLRTLKRNKHRSGQKLEPHRHAHEKAHRLTEVDEKESGRATEHEMGNDDDDQESDGGGEDEDREGDGDADAEGEEEATSMASSIWTSMHSKAVTEQQPDEGYFSSTPNMTRSASAPGSRASLYVAAHKAKTKWRALLSPTVPSSPVKWLKKPPFLEQQQNHFVTKLQKRKVQQSVEDLKLDGLEPELSPDAMSSHMAPRSRVDSSKSQAQSDDGDVSPGDKGVYDSSHKKRVPSWCDRILFKSTVQPEPEIGVEEFENSGRPRTKMGQFLANAFRPLSARSRRESYSSLSSLGHSVASSVSNHNSATPTPRGDSTPSSVLHSPDLLEQVAPFSRFVYGNSVSFPLDASPGEAMTAPANQPSSQNEHDASKLKRSFSSSSRKQTRPGVPERNPRRASTSAPPVTADSSSSPYTTPRDHVSTPSKWRFFPFLYHSSTPTSSSDALSTPLAGNSIKPPRKGDVACLSYDTLDDRGMRRLEGRSDHRPVIGTYAVYL</sequence>
<feature type="compositionally biased region" description="Polar residues" evidence="1">
    <location>
        <begin position="492"/>
        <end position="509"/>
    </location>
</feature>
<feature type="domain" description="Inositol polyphosphate-related phosphatase" evidence="2">
    <location>
        <begin position="63"/>
        <end position="446"/>
    </location>
</feature>
<feature type="region of interest" description="Disordered" evidence="1">
    <location>
        <begin position="695"/>
        <end position="735"/>
    </location>
</feature>
<feature type="region of interest" description="Disordered" evidence="1">
    <location>
        <begin position="593"/>
        <end position="643"/>
    </location>
</feature>
<protein>
    <submittedName>
        <fullName evidence="3">Inositol polyphosphate phosphatase</fullName>
    </submittedName>
</protein>
<feature type="compositionally biased region" description="Polar residues" evidence="1">
    <location>
        <begin position="807"/>
        <end position="825"/>
    </location>
</feature>
<dbReference type="GO" id="GO:0046856">
    <property type="term" value="P:phosphatidylinositol dephosphorylation"/>
    <property type="evidence" value="ECO:0007669"/>
    <property type="project" value="InterPro"/>
</dbReference>
<feature type="compositionally biased region" description="Low complexity" evidence="1">
    <location>
        <begin position="699"/>
        <end position="719"/>
    </location>
</feature>
<evidence type="ECO:0000256" key="1">
    <source>
        <dbReference type="SAM" id="MobiDB-lite"/>
    </source>
</evidence>
<dbReference type="PANTHER" id="PTHR11200:SF275">
    <property type="entry name" value="LD06095P"/>
    <property type="match status" value="1"/>
</dbReference>
<dbReference type="SMART" id="SM00128">
    <property type="entry name" value="IPPc"/>
    <property type="match status" value="1"/>
</dbReference>
<dbReference type="AlphaFoldDB" id="A0AA38PKQ6"/>
<accession>A0AA38PKQ6</accession>
<dbReference type="Gene3D" id="3.60.10.10">
    <property type="entry name" value="Endonuclease/exonuclease/phosphatase"/>
    <property type="match status" value="2"/>
</dbReference>